<organism evidence="1 2">
    <name type="scientific">Caerostris extrusa</name>
    <name type="common">Bark spider</name>
    <name type="synonym">Caerostris bankana</name>
    <dbReference type="NCBI Taxonomy" id="172846"/>
    <lineage>
        <taxon>Eukaryota</taxon>
        <taxon>Metazoa</taxon>
        <taxon>Ecdysozoa</taxon>
        <taxon>Arthropoda</taxon>
        <taxon>Chelicerata</taxon>
        <taxon>Arachnida</taxon>
        <taxon>Araneae</taxon>
        <taxon>Araneomorphae</taxon>
        <taxon>Entelegynae</taxon>
        <taxon>Araneoidea</taxon>
        <taxon>Araneidae</taxon>
        <taxon>Caerostris</taxon>
    </lineage>
</organism>
<evidence type="ECO:0000313" key="2">
    <source>
        <dbReference type="Proteomes" id="UP001054945"/>
    </source>
</evidence>
<keyword evidence="2" id="KW-1185">Reference proteome</keyword>
<dbReference type="AlphaFoldDB" id="A0AAV4TJD4"/>
<comment type="caution">
    <text evidence="1">The sequence shown here is derived from an EMBL/GenBank/DDBJ whole genome shotgun (WGS) entry which is preliminary data.</text>
</comment>
<protein>
    <submittedName>
        <fullName evidence="1">Uncharacterized protein</fullName>
    </submittedName>
</protein>
<evidence type="ECO:0000313" key="1">
    <source>
        <dbReference type="EMBL" id="GIY44885.1"/>
    </source>
</evidence>
<accession>A0AAV4TJD4</accession>
<reference evidence="1 2" key="1">
    <citation type="submission" date="2021-06" db="EMBL/GenBank/DDBJ databases">
        <title>Caerostris extrusa draft genome.</title>
        <authorList>
            <person name="Kono N."/>
            <person name="Arakawa K."/>
        </authorList>
    </citation>
    <scope>NUCLEOTIDE SEQUENCE [LARGE SCALE GENOMIC DNA]</scope>
</reference>
<name>A0AAV4TJD4_CAEEX</name>
<sequence length="198" mass="22387">MYLLSPPHVLVYDVPNGFNVLADWVNGRARVGVYCAASIAIEQAIEHEEVDVFTAVKVVRGTGRSWWREHYGVQVLLRLAPQLYHELPPQGNKRATSVDQETHLLYTLVPMNRTKTRGRGRPASPSLFRKLRGSITFVIPALFLPLFPRRKCPLDDSCLFGGLFHSDQEGVFRPRAILIGSTTKHPTPSPPFWNYKPN</sequence>
<dbReference type="Proteomes" id="UP001054945">
    <property type="component" value="Unassembled WGS sequence"/>
</dbReference>
<gene>
    <name evidence="1" type="ORF">CEXT_551731</name>
</gene>
<dbReference type="EMBL" id="BPLR01011208">
    <property type="protein sequence ID" value="GIY44885.1"/>
    <property type="molecule type" value="Genomic_DNA"/>
</dbReference>
<proteinExistence type="predicted"/>